<reference evidence="2" key="1">
    <citation type="journal article" date="2020" name="Fungal Divers.">
        <title>Resolving the Mortierellaceae phylogeny through synthesis of multi-gene phylogenetics and phylogenomics.</title>
        <authorList>
            <person name="Vandepol N."/>
            <person name="Liber J."/>
            <person name="Desiro A."/>
            <person name="Na H."/>
            <person name="Kennedy M."/>
            <person name="Barry K."/>
            <person name="Grigoriev I.V."/>
            <person name="Miller A.N."/>
            <person name="O'Donnell K."/>
            <person name="Stajich J.E."/>
            <person name="Bonito G."/>
        </authorList>
    </citation>
    <scope>NUCLEOTIDE SEQUENCE</scope>
    <source>
        <strain evidence="2">CK1249</strain>
    </source>
</reference>
<comment type="caution">
    <text evidence="2">The sequence shown here is derived from an EMBL/GenBank/DDBJ whole genome shotgun (WGS) entry which is preliminary data.</text>
</comment>
<dbReference type="SUPFAM" id="SSF52047">
    <property type="entry name" value="RNI-like"/>
    <property type="match status" value="1"/>
</dbReference>
<gene>
    <name evidence="2" type="ORF">BGZ70_007098</name>
</gene>
<keyword evidence="3" id="KW-1185">Reference proteome</keyword>
<evidence type="ECO:0000313" key="2">
    <source>
        <dbReference type="EMBL" id="KAF9963937.1"/>
    </source>
</evidence>
<proteinExistence type="predicted"/>
<evidence type="ECO:0000259" key="1">
    <source>
        <dbReference type="Pfam" id="PF12937"/>
    </source>
</evidence>
<dbReference type="EMBL" id="JAAAHY010000425">
    <property type="protein sequence ID" value="KAF9963937.1"/>
    <property type="molecule type" value="Genomic_DNA"/>
</dbReference>
<name>A0A9P6J795_MORAP</name>
<dbReference type="InterPro" id="IPR032675">
    <property type="entry name" value="LRR_dom_sf"/>
</dbReference>
<dbReference type="Proteomes" id="UP000738359">
    <property type="component" value="Unassembled WGS sequence"/>
</dbReference>
<accession>A0A9P6J795</accession>
<feature type="domain" description="F-box" evidence="1">
    <location>
        <begin position="13"/>
        <end position="51"/>
    </location>
</feature>
<sequence>MSKRAAIQVFEIPELAIKVLVPLERSDLVACALVHRAWHDAVIPFLYHTVTTDEIHHNVRSPDEFCWDGFQKHSAHMRVLKIDNRAEHDLFHYGLHCTLLTDFHLDISEKTSQSAPWSWDLLRLICNNAGLSTLCLTTDRDSRVNEMDSHLVVLRLLRHMPGLKKLIVVGTSMGESSVDEIMRCAYRLEELVVTMDRIDKEPNLRSSKPHHLDVNLALHLADLASNNPDDDADTQGGPCILDSQGRRCRQGTRLKRFSLTLKNGRKRGVLLADASPLVRLCCSAEYIQLCISDVMEGPSRRNSFLTLHELVARPTCRLKHLDIGPTCPEDYSVLVRILSDSACSLVSFRLWESYFTDELLSVLLQNHGKTLQRVAVGKCPEFFFKSNIEALLSGCPDLEALDLYNCDRGGDRRMAMTGGPKTQWVGSDERVFKVFVSRLSHWTFIDDGRSVGPVYVVSDAACTGQNDLWKHLESMRDSKFNSHIRFSAEDHC</sequence>
<dbReference type="Gene3D" id="3.80.10.10">
    <property type="entry name" value="Ribonuclease Inhibitor"/>
    <property type="match status" value="1"/>
</dbReference>
<dbReference type="AlphaFoldDB" id="A0A9P6J795"/>
<dbReference type="OrthoDB" id="2377471at2759"/>
<protein>
    <recommendedName>
        <fullName evidence="1">F-box domain-containing protein</fullName>
    </recommendedName>
</protein>
<evidence type="ECO:0000313" key="3">
    <source>
        <dbReference type="Proteomes" id="UP000738359"/>
    </source>
</evidence>
<dbReference type="InterPro" id="IPR001810">
    <property type="entry name" value="F-box_dom"/>
</dbReference>
<organism evidence="2 3">
    <name type="scientific">Mortierella alpina</name>
    <name type="common">Oleaginous fungus</name>
    <name type="synonym">Mortierella renispora</name>
    <dbReference type="NCBI Taxonomy" id="64518"/>
    <lineage>
        <taxon>Eukaryota</taxon>
        <taxon>Fungi</taxon>
        <taxon>Fungi incertae sedis</taxon>
        <taxon>Mucoromycota</taxon>
        <taxon>Mortierellomycotina</taxon>
        <taxon>Mortierellomycetes</taxon>
        <taxon>Mortierellales</taxon>
        <taxon>Mortierellaceae</taxon>
        <taxon>Mortierella</taxon>
    </lineage>
</organism>
<dbReference type="Pfam" id="PF12937">
    <property type="entry name" value="F-box-like"/>
    <property type="match status" value="1"/>
</dbReference>